<keyword evidence="6" id="KW-0964">Secreted</keyword>
<dbReference type="UniPathway" id="UPA00545">
    <property type="reaction ID" value="UER00824"/>
</dbReference>
<keyword evidence="10 11" id="KW-0456">Lyase</keyword>
<evidence type="ECO:0000256" key="5">
    <source>
        <dbReference type="ARBA" id="ARBA00012272"/>
    </source>
</evidence>
<keyword evidence="7 11" id="KW-0479">Metal-binding</keyword>
<dbReference type="PANTHER" id="PTHR31683">
    <property type="entry name" value="PECTATE LYASE 18-RELATED"/>
    <property type="match status" value="1"/>
</dbReference>
<dbReference type="GO" id="GO:0030570">
    <property type="term" value="F:pectate lyase activity"/>
    <property type="evidence" value="ECO:0007669"/>
    <property type="project" value="UniProtKB-EC"/>
</dbReference>
<dbReference type="InterPro" id="IPR018082">
    <property type="entry name" value="AmbAllergen"/>
</dbReference>
<gene>
    <name evidence="14" type="primary">LOC111453637</name>
</gene>
<dbReference type="GeneID" id="111453637"/>
<dbReference type="EC" id="4.2.2.2" evidence="5 11"/>
<protein>
    <recommendedName>
        <fullName evidence="5 11">Pectate lyase</fullName>
        <ecNumber evidence="5 11">4.2.2.2</ecNumber>
    </recommendedName>
</protein>
<comment type="pathway">
    <text evidence="3 11">Glycan metabolism; pectin degradation; 2-dehydro-3-deoxy-D-gluconate from pectin: step 2/5.</text>
</comment>
<evidence type="ECO:0000256" key="10">
    <source>
        <dbReference type="ARBA" id="ARBA00023239"/>
    </source>
</evidence>
<evidence type="ECO:0000256" key="8">
    <source>
        <dbReference type="ARBA" id="ARBA00022729"/>
    </source>
</evidence>
<dbReference type="SMART" id="SM00656">
    <property type="entry name" value="Amb_all"/>
    <property type="match status" value="1"/>
</dbReference>
<evidence type="ECO:0000256" key="4">
    <source>
        <dbReference type="ARBA" id="ARBA00010980"/>
    </source>
</evidence>
<sequence length="381" mass="41923">MASPLLSLFFLATIIRLPSPSTAYSNSYTKLALNPVDACWRTKPNWAANRRALADCAVGFGSDALGGKFGSIYVVIDPSDDPEYPKPGTLRFGVIQEEPLWIVFARDMVITLERELMVNSFKTIDGRGAKVEIGNGPCITIQNVSHVIIHGITIRDCKPAKPGRVRSSVTHCGDRQQSDGDAISVFSSSHIWIDHCSLASCTDGLIDVIHASTAVTISNNYFSQHDKVILLGHNDEFTADRIMRVTVAFNRFGDGLVQRMPRVRFGYAHVANNWYHKWEMYAVGGSADPKIFSQGNYFDAPDDSSSKQVTKREVYVNGWKKWKWRSSNDVFVNGAYFIPSGWGSCTPIYTRDQAFPVAHGSLAPLLTDSAGALSCVVGKAC</sequence>
<dbReference type="InterPro" id="IPR002022">
    <property type="entry name" value="Pec_lyase"/>
</dbReference>
<comment type="cofactor">
    <cofactor evidence="11">
        <name>Ca(2+)</name>
        <dbReference type="ChEBI" id="CHEBI:29108"/>
    </cofactor>
    <text evidence="11">Binds 1 Ca(2+) ion. Required for its activity.</text>
</comment>
<comment type="catalytic activity">
    <reaction evidence="1 11">
        <text>Eliminative cleavage of (1-&gt;4)-alpha-D-galacturonan to give oligosaccharides with 4-deoxy-alpha-D-galact-4-enuronosyl groups at their non-reducing ends.</text>
        <dbReference type="EC" id="4.2.2.2"/>
    </reaction>
</comment>
<comment type="similarity">
    <text evidence="4 11">Belongs to the polysaccharide lyase 1 family.</text>
</comment>
<evidence type="ECO:0000256" key="1">
    <source>
        <dbReference type="ARBA" id="ARBA00000695"/>
    </source>
</evidence>
<dbReference type="Gene3D" id="2.160.20.10">
    <property type="entry name" value="Single-stranded right-handed beta-helix, Pectin lyase-like"/>
    <property type="match status" value="1"/>
</dbReference>
<feature type="chain" id="PRO_5027159895" description="Pectate lyase" evidence="11">
    <location>
        <begin position="24"/>
        <end position="381"/>
    </location>
</feature>
<dbReference type="AlphaFoldDB" id="A0A6J1GF79"/>
<feature type="signal peptide" evidence="11">
    <location>
        <begin position="1"/>
        <end position="23"/>
    </location>
</feature>
<dbReference type="KEGG" id="cmos:111453637"/>
<name>A0A6J1GF79_CUCMO</name>
<evidence type="ECO:0000256" key="3">
    <source>
        <dbReference type="ARBA" id="ARBA00005220"/>
    </source>
</evidence>
<dbReference type="GO" id="GO:0045490">
    <property type="term" value="P:pectin catabolic process"/>
    <property type="evidence" value="ECO:0007669"/>
    <property type="project" value="UniProtKB-UniPathway"/>
</dbReference>
<keyword evidence="9 11" id="KW-0106">Calcium</keyword>
<dbReference type="Pfam" id="PF00544">
    <property type="entry name" value="Pectate_lyase_4"/>
    <property type="match status" value="1"/>
</dbReference>
<dbReference type="SUPFAM" id="SSF51126">
    <property type="entry name" value="Pectin lyase-like"/>
    <property type="match status" value="1"/>
</dbReference>
<keyword evidence="13" id="KW-1185">Reference proteome</keyword>
<dbReference type="Proteomes" id="UP000504609">
    <property type="component" value="Unplaced"/>
</dbReference>
<reference evidence="14" key="1">
    <citation type="submission" date="2025-08" db="UniProtKB">
        <authorList>
            <consortium name="RefSeq"/>
        </authorList>
    </citation>
    <scope>IDENTIFICATION</scope>
    <source>
        <tissue evidence="14">Young leaves</tissue>
    </source>
</reference>
<dbReference type="PANTHER" id="PTHR31683:SF80">
    <property type="entry name" value="PECTATE LYASE 16-RELATED"/>
    <property type="match status" value="1"/>
</dbReference>
<dbReference type="InterPro" id="IPR012334">
    <property type="entry name" value="Pectin_lyas_fold"/>
</dbReference>
<dbReference type="RefSeq" id="XP_022950582.1">
    <property type="nucleotide sequence ID" value="XM_023094814.1"/>
</dbReference>
<evidence type="ECO:0000313" key="14">
    <source>
        <dbReference type="RefSeq" id="XP_022950582.1"/>
    </source>
</evidence>
<organism evidence="13 14">
    <name type="scientific">Cucurbita moschata</name>
    <name type="common">Winter crookneck squash</name>
    <name type="synonym">Cucurbita pepo var. moschata</name>
    <dbReference type="NCBI Taxonomy" id="3662"/>
    <lineage>
        <taxon>Eukaryota</taxon>
        <taxon>Viridiplantae</taxon>
        <taxon>Streptophyta</taxon>
        <taxon>Embryophyta</taxon>
        <taxon>Tracheophyta</taxon>
        <taxon>Spermatophyta</taxon>
        <taxon>Magnoliopsida</taxon>
        <taxon>eudicotyledons</taxon>
        <taxon>Gunneridae</taxon>
        <taxon>Pentapetalae</taxon>
        <taxon>rosids</taxon>
        <taxon>fabids</taxon>
        <taxon>Cucurbitales</taxon>
        <taxon>Cucurbitaceae</taxon>
        <taxon>Cucurbiteae</taxon>
        <taxon>Cucurbita</taxon>
    </lineage>
</organism>
<accession>A0A6J1GF79</accession>
<dbReference type="PRINTS" id="PR00807">
    <property type="entry name" value="AMBALLERGEN"/>
</dbReference>
<evidence type="ECO:0000256" key="9">
    <source>
        <dbReference type="ARBA" id="ARBA00022837"/>
    </source>
</evidence>
<comment type="subcellular location">
    <subcellularLocation>
        <location evidence="2">Secreted</location>
        <location evidence="2">Cell wall</location>
    </subcellularLocation>
</comment>
<feature type="domain" description="Pectate lyase" evidence="12">
    <location>
        <begin position="107"/>
        <end position="304"/>
    </location>
</feature>
<evidence type="ECO:0000256" key="2">
    <source>
        <dbReference type="ARBA" id="ARBA00004191"/>
    </source>
</evidence>
<proteinExistence type="inferred from homology"/>
<dbReference type="InterPro" id="IPR045032">
    <property type="entry name" value="PEL"/>
</dbReference>
<evidence type="ECO:0000259" key="12">
    <source>
        <dbReference type="SMART" id="SM00656"/>
    </source>
</evidence>
<evidence type="ECO:0000256" key="11">
    <source>
        <dbReference type="RuleBase" id="RU361123"/>
    </source>
</evidence>
<keyword evidence="8 11" id="KW-0732">Signal</keyword>
<dbReference type="InterPro" id="IPR011050">
    <property type="entry name" value="Pectin_lyase_fold/virulence"/>
</dbReference>
<keyword evidence="6" id="KW-0134">Cell wall</keyword>
<evidence type="ECO:0000256" key="6">
    <source>
        <dbReference type="ARBA" id="ARBA00022512"/>
    </source>
</evidence>
<dbReference type="GO" id="GO:0046872">
    <property type="term" value="F:metal ion binding"/>
    <property type="evidence" value="ECO:0007669"/>
    <property type="project" value="UniProtKB-KW"/>
</dbReference>
<evidence type="ECO:0000256" key="7">
    <source>
        <dbReference type="ARBA" id="ARBA00022723"/>
    </source>
</evidence>
<evidence type="ECO:0000313" key="13">
    <source>
        <dbReference type="Proteomes" id="UP000504609"/>
    </source>
</evidence>